<evidence type="ECO:0000256" key="8">
    <source>
        <dbReference type="PIRSR" id="PIRSR000808-1"/>
    </source>
</evidence>
<evidence type="ECO:0000256" key="9">
    <source>
        <dbReference type="PIRSR" id="PIRSR000808-3"/>
    </source>
</evidence>
<evidence type="ECO:0000256" key="6">
    <source>
        <dbReference type="ARBA" id="ARBA00023277"/>
    </source>
</evidence>
<evidence type="ECO:0000259" key="11">
    <source>
        <dbReference type="Pfam" id="PF02744"/>
    </source>
</evidence>
<keyword evidence="3 12" id="KW-0548">Nucleotidyltransferase</keyword>
<feature type="binding site" evidence="9">
    <location>
        <position position="113"/>
    </location>
    <ligand>
        <name>Zn(2+)</name>
        <dbReference type="ChEBI" id="CHEBI:29105"/>
    </ligand>
</feature>
<dbReference type="NCBIfam" id="TIGR00209">
    <property type="entry name" value="galT_1"/>
    <property type="match status" value="1"/>
</dbReference>
<feature type="binding site" evidence="9">
    <location>
        <position position="43"/>
    </location>
    <ligand>
        <name>Zn(2+)</name>
        <dbReference type="ChEBI" id="CHEBI:29105"/>
    </ligand>
</feature>
<comment type="caution">
    <text evidence="12">The sequence shown here is derived from an EMBL/GenBank/DDBJ whole genome shotgun (WGS) entry which is preliminary data.</text>
</comment>
<keyword evidence="6" id="KW-0119">Carbohydrate metabolism</keyword>
<evidence type="ECO:0000313" key="12">
    <source>
        <dbReference type="EMBL" id="RLE12937.1"/>
    </source>
</evidence>
<evidence type="ECO:0000256" key="2">
    <source>
        <dbReference type="ARBA" id="ARBA00022679"/>
    </source>
</evidence>
<dbReference type="GO" id="GO:0008270">
    <property type="term" value="F:zinc ion binding"/>
    <property type="evidence" value="ECO:0007669"/>
    <property type="project" value="InterPro"/>
</dbReference>
<keyword evidence="2 12" id="KW-0808">Transferase</keyword>
<dbReference type="InterPro" id="IPR036265">
    <property type="entry name" value="HIT-like_sf"/>
</dbReference>
<dbReference type="Proteomes" id="UP000267654">
    <property type="component" value="Unassembled WGS sequence"/>
</dbReference>
<dbReference type="Pfam" id="PF01087">
    <property type="entry name" value="GalP_UDP_transf"/>
    <property type="match status" value="1"/>
</dbReference>
<comment type="cofactor">
    <cofactor evidence="9">
        <name>Zn(2+)</name>
        <dbReference type="ChEBI" id="CHEBI:29105"/>
    </cofactor>
    <text evidence="9">Binds 1 zinc ion per subunit.</text>
</comment>
<evidence type="ECO:0000256" key="3">
    <source>
        <dbReference type="ARBA" id="ARBA00022695"/>
    </source>
</evidence>
<dbReference type="InterPro" id="IPR005849">
    <property type="entry name" value="GalP_Utransf_N"/>
</dbReference>
<feature type="binding site" evidence="9">
    <location>
        <position position="164"/>
    </location>
    <ligand>
        <name>Zn(2+)</name>
        <dbReference type="ChEBI" id="CHEBI:29105"/>
    </ligand>
</feature>
<keyword evidence="4 9" id="KW-0479">Metal-binding</keyword>
<dbReference type="PANTHER" id="PTHR42763:SF1">
    <property type="entry name" value="UDP-GLUCOSE--HEXOSE-1-PHOSPHATE URIDYLYLTRANSFERASE"/>
    <property type="match status" value="1"/>
</dbReference>
<reference evidence="12 13" key="1">
    <citation type="submission" date="2018-06" db="EMBL/GenBank/DDBJ databases">
        <title>Extensive metabolic versatility and redundancy in microbially diverse, dynamic hydrothermal sediments.</title>
        <authorList>
            <person name="Dombrowski N."/>
            <person name="Teske A."/>
            <person name="Baker B.J."/>
        </authorList>
    </citation>
    <scope>NUCLEOTIDE SEQUENCE [LARGE SCALE GENOMIC DNA]</scope>
    <source>
        <strain evidence="12">B19_G9</strain>
    </source>
</reference>
<dbReference type="EC" id="2.7.7.12" evidence="7"/>
<feature type="binding site" evidence="9">
    <location>
        <position position="40"/>
    </location>
    <ligand>
        <name>Zn(2+)</name>
        <dbReference type="ChEBI" id="CHEBI:29105"/>
    </ligand>
</feature>
<dbReference type="InterPro" id="IPR053177">
    <property type="entry name" value="ADP-glucose_phosphorylase"/>
</dbReference>
<evidence type="ECO:0000256" key="1">
    <source>
        <dbReference type="ARBA" id="ARBA00010951"/>
    </source>
</evidence>
<feature type="domain" description="Galactose-1-phosphate uridyl transferase N-terminal" evidence="10">
    <location>
        <begin position="4"/>
        <end position="176"/>
    </location>
</feature>
<accession>A0A662DEJ0</accession>
<dbReference type="PIRSF" id="PIRSF000808">
    <property type="entry name" value="GalT"/>
    <property type="match status" value="1"/>
</dbReference>
<dbReference type="Pfam" id="PF02744">
    <property type="entry name" value="GalP_UDP_tr_C"/>
    <property type="match status" value="1"/>
</dbReference>
<dbReference type="EMBL" id="QMQB01000121">
    <property type="protein sequence ID" value="RLE12937.1"/>
    <property type="molecule type" value="Genomic_DNA"/>
</dbReference>
<feature type="domain" description="Galactose-1-phosphate uridyl transferase C-terminal" evidence="11">
    <location>
        <begin position="186"/>
        <end position="297"/>
    </location>
</feature>
<dbReference type="GO" id="GO:0006012">
    <property type="term" value="P:galactose metabolic process"/>
    <property type="evidence" value="ECO:0007669"/>
    <property type="project" value="UniProtKB-UniRule"/>
</dbReference>
<comment type="similarity">
    <text evidence="1">Belongs to the galactose-1-phosphate uridylyltransferase type 1 family.</text>
</comment>
<dbReference type="SUPFAM" id="SSF54197">
    <property type="entry name" value="HIT-like"/>
    <property type="match status" value="2"/>
</dbReference>
<proteinExistence type="inferred from homology"/>
<feature type="active site" description="Tele-UMP-histidine intermediate" evidence="8">
    <location>
        <position position="166"/>
    </location>
</feature>
<evidence type="ECO:0000256" key="5">
    <source>
        <dbReference type="ARBA" id="ARBA00022833"/>
    </source>
</evidence>
<dbReference type="UniPathway" id="UPA00214"/>
<dbReference type="Gene3D" id="3.30.428.10">
    <property type="entry name" value="HIT-like"/>
    <property type="match status" value="2"/>
</dbReference>
<protein>
    <recommendedName>
        <fullName evidence="7">Galactose-1-phosphate uridylyltransferase</fullName>
        <ecNumber evidence="7">2.7.7.12</ecNumber>
    </recommendedName>
</protein>
<gene>
    <name evidence="12" type="primary">galT</name>
    <name evidence="12" type="ORF">DRI96_03760</name>
</gene>
<evidence type="ECO:0000313" key="13">
    <source>
        <dbReference type="Proteomes" id="UP000267654"/>
    </source>
</evidence>
<sequence length="331" mass="39057">MAELRKDPIVERWVIVSRERGKRPYDFSFEKDIIKEKKDCPLCEGNEFMTPPEVFSYRKDGTKPNTPGWQIRVVPNKYPALKTEGILHKERRGIYDMMNGIGAHEVIIETPDHIEDIFSLKQGCVEKVILTYRKRMIELTKDPRFKYVLIFKNRGREAGASLNHSHSQLIATPVIPKRVKEEIEGAERYFTLERRCVFCDIIAQELDLKERLLWKDDNFISFCPFASRFPYEMWIIPIRHSCDFKQITPGEIKSLASMLKKTIRSLNKIFPNIPYNYIIHTSPARSDLRYFHWHLEIIPRLTKIAGFEWGTGFYINYMTPEEAAEHLRQKE</sequence>
<evidence type="ECO:0000256" key="7">
    <source>
        <dbReference type="NCBIfam" id="TIGR00209"/>
    </source>
</evidence>
<evidence type="ECO:0000259" key="10">
    <source>
        <dbReference type="Pfam" id="PF01087"/>
    </source>
</evidence>
<dbReference type="PANTHER" id="PTHR42763">
    <property type="entry name" value="ADP-GLUCOSE PHOSPHORYLASE"/>
    <property type="match status" value="1"/>
</dbReference>
<keyword evidence="5 9" id="KW-0862">Zinc</keyword>
<dbReference type="InterPro" id="IPR005850">
    <property type="entry name" value="GalP_Utransf_C"/>
</dbReference>
<organism evidence="12 13">
    <name type="scientific">Aerophobetes bacterium</name>
    <dbReference type="NCBI Taxonomy" id="2030807"/>
    <lineage>
        <taxon>Bacteria</taxon>
        <taxon>Candidatus Aerophobota</taxon>
    </lineage>
</organism>
<dbReference type="GO" id="GO:0008108">
    <property type="term" value="F:UDP-glucose:hexose-1-phosphate uridylyltransferase activity"/>
    <property type="evidence" value="ECO:0007669"/>
    <property type="project" value="UniProtKB-UniRule"/>
</dbReference>
<name>A0A662DEJ0_UNCAE</name>
<dbReference type="AlphaFoldDB" id="A0A662DEJ0"/>
<dbReference type="InterPro" id="IPR001937">
    <property type="entry name" value="GalP_UDPtransf1"/>
</dbReference>
<evidence type="ECO:0000256" key="4">
    <source>
        <dbReference type="ARBA" id="ARBA00022723"/>
    </source>
</evidence>